<keyword evidence="2" id="KW-0235">DNA replication</keyword>
<evidence type="ECO:0000313" key="16">
    <source>
        <dbReference type="EMBL" id="WZL70813.1"/>
    </source>
</evidence>
<keyword evidence="8" id="KW-0238">DNA-binding</keyword>
<dbReference type="RefSeq" id="WP_341877770.1">
    <property type="nucleotide sequence ID" value="NZ_CP121687.1"/>
</dbReference>
<dbReference type="Gene3D" id="3.90.1570.30">
    <property type="match status" value="1"/>
</dbReference>
<evidence type="ECO:0000256" key="7">
    <source>
        <dbReference type="ARBA" id="ARBA00023015"/>
    </source>
</evidence>
<evidence type="ECO:0000256" key="6">
    <source>
        <dbReference type="ARBA" id="ARBA00022840"/>
    </source>
</evidence>
<organism evidence="16 17">
    <name type="scientific">Defluviitalea saccharophila</name>
    <dbReference type="NCBI Taxonomy" id="879970"/>
    <lineage>
        <taxon>Bacteria</taxon>
        <taxon>Bacillati</taxon>
        <taxon>Bacillota</taxon>
        <taxon>Clostridia</taxon>
        <taxon>Lachnospirales</taxon>
        <taxon>Defluviitaleaceae</taxon>
        <taxon>Defluviitalea</taxon>
    </lineage>
</organism>
<evidence type="ECO:0000256" key="2">
    <source>
        <dbReference type="ARBA" id="ARBA00022705"/>
    </source>
</evidence>
<dbReference type="InterPro" id="IPR000212">
    <property type="entry name" value="DNA_helicase_UvrD/REP"/>
</dbReference>
<evidence type="ECO:0000256" key="12">
    <source>
        <dbReference type="ARBA" id="ARBA00034808"/>
    </source>
</evidence>
<keyword evidence="7" id="KW-0805">Transcription regulation</keyword>
<feature type="binding site" evidence="14">
    <location>
        <begin position="23"/>
        <end position="30"/>
    </location>
    <ligand>
        <name>ATP</name>
        <dbReference type="ChEBI" id="CHEBI:30616"/>
    </ligand>
</feature>
<protein>
    <recommendedName>
        <fullName evidence="12">DNA 3'-5' helicase</fullName>
        <ecNumber evidence="12">5.6.2.4</ecNumber>
    </recommendedName>
</protein>
<dbReference type="Pfam" id="PF13588">
    <property type="entry name" value="HSDR_N_2"/>
    <property type="match status" value="1"/>
</dbReference>
<evidence type="ECO:0000256" key="8">
    <source>
        <dbReference type="ARBA" id="ARBA00023125"/>
    </source>
</evidence>
<keyword evidence="17" id="KW-1185">Reference proteome</keyword>
<evidence type="ECO:0000256" key="10">
    <source>
        <dbReference type="ARBA" id="ARBA00023235"/>
    </source>
</evidence>
<dbReference type="EC" id="5.6.2.4" evidence="12"/>
<dbReference type="InterPro" id="IPR014016">
    <property type="entry name" value="UvrD-like_ATP-bd"/>
</dbReference>
<sequence length="816" mass="95062">MKLNMEQNRLIFSKPNGHILIKGVAGSGKTTVAVHKIPYLLNHYCYGEDDKILMVTYNRTLINYIKYIYSKVELEEQLSFDELFGDQKKKIKIATLDQLLYTYFKRYQERTKFQCEVTFDNRIAYNTMLQCIELLKKKNPDVKILDQKNMKFLIDEIDWIKSCHYMELEEYQNVDRLGRMSGTGEGPQRLLKNSDTRRIIFELMKLYDQKLMEQKYVDGKTMALIALTEAKRQAIEKFTHIIVDESQDLTRVQIELLKTLYQEKDYSSFCFVADTAQSIYPHSWLVKGRSFSSIGFNMTGKSNSLTKNYRTTTQIAEAAYSLLEKDKNILEDENFVKPSLIDRKGEYPVYRRFNDSKNEAEYISKEIKEKLLKEYKANEIAIIAKTKNQLTYIEQYLNQNGIKASVIDRVNPDFEDEKIKLLTMHSIKGLEFKVVIICGLNQNIIPSYIQGDFVDIEAMETSERKLLYVGMTRANELLYLTSSDTPSKFIGEINPQYLKMRMETKIKKYYPVLIDHYRYSNKISDIYSNEEKVRQWMISELINTYNYPERLIDIEHKVYNFSKPGFVDIVVNIYKNNQKVPYIFIETKASGNGIKDALEQLKSYMNVNHTCQYGIATDGHDFIILDKELREIDEIPPFHSSMLPSSLEIYTYIDMKHKQRYKLTRDRDSVQDIMICREGENDELRFDSLENLNVYGEIVAGVPKLAYEELGGTFNLPTEWLQGQNECFALKVVGDSMEGVGIEYGDYVIVHKQNTANNMDIVVATIDENATLKKFMSMGDYVLLIPENSNYEPIQMKKTDVYINGVVIGVLKSNIY</sequence>
<gene>
    <name evidence="16" type="primary">lexA</name>
    <name evidence="16" type="ORF">QBE51_04635</name>
</gene>
<evidence type="ECO:0000256" key="11">
    <source>
        <dbReference type="ARBA" id="ARBA00034617"/>
    </source>
</evidence>
<reference evidence="16 17" key="1">
    <citation type="submission" date="2023-03" db="EMBL/GenBank/DDBJ databases">
        <title>Novel Species.</title>
        <authorList>
            <person name="Ma S."/>
        </authorList>
    </citation>
    <scope>NUCLEOTIDE SEQUENCE [LARGE SCALE GENOMIC DNA]</scope>
    <source>
        <strain evidence="16 17">LIND6LT2</strain>
    </source>
</reference>
<evidence type="ECO:0000256" key="4">
    <source>
        <dbReference type="ARBA" id="ARBA00022801"/>
    </source>
</evidence>
<keyword evidence="6 14" id="KW-0067">ATP-binding</keyword>
<keyword evidence="9" id="KW-0804">Transcription</keyword>
<dbReference type="GO" id="GO:0004252">
    <property type="term" value="F:serine-type endopeptidase activity"/>
    <property type="evidence" value="ECO:0007669"/>
    <property type="project" value="UniProtKB-EC"/>
</dbReference>
<dbReference type="SUPFAM" id="SSF51306">
    <property type="entry name" value="LexA/Signal peptidase"/>
    <property type="match status" value="1"/>
</dbReference>
<evidence type="ECO:0000256" key="13">
    <source>
        <dbReference type="ARBA" id="ARBA00048988"/>
    </source>
</evidence>
<dbReference type="InterPro" id="IPR014017">
    <property type="entry name" value="DNA_helicase_UvrD-like_C"/>
</dbReference>
<keyword evidence="4 14" id="KW-0378">Hydrolase</keyword>
<dbReference type="Gene3D" id="2.10.109.10">
    <property type="entry name" value="Umud Fragment, subunit A"/>
    <property type="match status" value="1"/>
</dbReference>
<evidence type="ECO:0000256" key="1">
    <source>
        <dbReference type="ARBA" id="ARBA00022491"/>
    </source>
</evidence>
<dbReference type="SUPFAM" id="SSF52540">
    <property type="entry name" value="P-loop containing nucleoside triphosphate hydrolases"/>
    <property type="match status" value="1"/>
</dbReference>
<dbReference type="Pfam" id="PF00717">
    <property type="entry name" value="Peptidase_S24"/>
    <property type="match status" value="1"/>
</dbReference>
<evidence type="ECO:0000259" key="15">
    <source>
        <dbReference type="PROSITE" id="PS51198"/>
    </source>
</evidence>
<keyword evidence="3 14" id="KW-0547">Nucleotide-binding</keyword>
<evidence type="ECO:0000256" key="14">
    <source>
        <dbReference type="PROSITE-ProRule" id="PRU00560"/>
    </source>
</evidence>
<dbReference type="EMBL" id="CP121687">
    <property type="protein sequence ID" value="WZL70813.1"/>
    <property type="molecule type" value="Genomic_DNA"/>
</dbReference>
<dbReference type="InterPro" id="IPR027417">
    <property type="entry name" value="P-loop_NTPase"/>
</dbReference>
<proteinExistence type="predicted"/>
<dbReference type="PROSITE" id="PS51198">
    <property type="entry name" value="UVRD_HELICASE_ATP_BIND"/>
    <property type="match status" value="1"/>
</dbReference>
<feature type="domain" description="UvrD-like helicase ATP-binding" evidence="15">
    <location>
        <begin position="2"/>
        <end position="312"/>
    </location>
</feature>
<evidence type="ECO:0000313" key="17">
    <source>
        <dbReference type="Proteomes" id="UP001486565"/>
    </source>
</evidence>
<comment type="catalytic activity">
    <reaction evidence="13">
        <text>ATP + H2O = ADP + phosphate + H(+)</text>
        <dbReference type="Rhea" id="RHEA:13065"/>
        <dbReference type="ChEBI" id="CHEBI:15377"/>
        <dbReference type="ChEBI" id="CHEBI:15378"/>
        <dbReference type="ChEBI" id="CHEBI:30616"/>
        <dbReference type="ChEBI" id="CHEBI:43474"/>
        <dbReference type="ChEBI" id="CHEBI:456216"/>
        <dbReference type="EC" id="5.6.2.4"/>
    </reaction>
</comment>
<keyword evidence="10" id="KW-0413">Isomerase</keyword>
<dbReference type="InterPro" id="IPR036286">
    <property type="entry name" value="LexA/Signal_pep-like_sf"/>
</dbReference>
<dbReference type="Pfam" id="PF13361">
    <property type="entry name" value="UvrD_C"/>
    <property type="match status" value="2"/>
</dbReference>
<accession>A0ABZ2Y643</accession>
<evidence type="ECO:0000256" key="3">
    <source>
        <dbReference type="ARBA" id="ARBA00022741"/>
    </source>
</evidence>
<evidence type="ECO:0000256" key="9">
    <source>
        <dbReference type="ARBA" id="ARBA00023163"/>
    </source>
</evidence>
<dbReference type="Pfam" id="PF00580">
    <property type="entry name" value="UvrD-helicase"/>
    <property type="match status" value="1"/>
</dbReference>
<evidence type="ECO:0000256" key="5">
    <source>
        <dbReference type="ARBA" id="ARBA00022806"/>
    </source>
</evidence>
<comment type="catalytic activity">
    <reaction evidence="11">
        <text>Couples ATP hydrolysis with the unwinding of duplex DNA by translocating in the 3'-5' direction.</text>
        <dbReference type="EC" id="5.6.2.4"/>
    </reaction>
</comment>
<keyword evidence="1" id="KW-0678">Repressor</keyword>
<dbReference type="Proteomes" id="UP001486565">
    <property type="component" value="Chromosome"/>
</dbReference>
<dbReference type="InterPro" id="IPR006200">
    <property type="entry name" value="LexA"/>
</dbReference>
<dbReference type="PANTHER" id="PTHR11070:SF45">
    <property type="entry name" value="DNA 3'-5' HELICASE"/>
    <property type="match status" value="1"/>
</dbReference>
<dbReference type="PANTHER" id="PTHR11070">
    <property type="entry name" value="UVRD / RECB / PCRA DNA HELICASE FAMILY MEMBER"/>
    <property type="match status" value="1"/>
</dbReference>
<dbReference type="NCBIfam" id="TIGR00498">
    <property type="entry name" value="lexA"/>
    <property type="match status" value="1"/>
</dbReference>
<dbReference type="CDD" id="cd18807">
    <property type="entry name" value="SF1_C_UvrD"/>
    <property type="match status" value="1"/>
</dbReference>
<dbReference type="Gene3D" id="3.40.50.300">
    <property type="entry name" value="P-loop containing nucleotide triphosphate hydrolases"/>
    <property type="match status" value="3"/>
</dbReference>
<dbReference type="InterPro" id="IPR039418">
    <property type="entry name" value="LexA-like"/>
</dbReference>
<dbReference type="InterPro" id="IPR015927">
    <property type="entry name" value="Peptidase_S24_S26A/B/C"/>
</dbReference>
<dbReference type="InterPro" id="IPR029464">
    <property type="entry name" value="HSDR_N"/>
</dbReference>
<keyword evidence="5 14" id="KW-0347">Helicase</keyword>
<dbReference type="CDD" id="cd06529">
    <property type="entry name" value="S24_LexA-like"/>
    <property type="match status" value="1"/>
</dbReference>
<name>A0ABZ2Y643_9FIRM</name>